<evidence type="ECO:0000313" key="2">
    <source>
        <dbReference type="EMBL" id="KAF2808040.1"/>
    </source>
</evidence>
<dbReference type="Pfam" id="PF01636">
    <property type="entry name" value="APH"/>
    <property type="match status" value="1"/>
</dbReference>
<accession>A0A6A6YH10</accession>
<dbReference type="RefSeq" id="XP_033575004.1">
    <property type="nucleotide sequence ID" value="XM_033722992.1"/>
</dbReference>
<dbReference type="AlphaFoldDB" id="A0A6A6YH10"/>
<reference evidence="4" key="3">
    <citation type="submission" date="2025-04" db="UniProtKB">
        <authorList>
            <consortium name="RefSeq"/>
        </authorList>
    </citation>
    <scope>IDENTIFICATION</scope>
    <source>
        <strain evidence="4">CBS 304.34</strain>
    </source>
</reference>
<reference evidence="2 4" key="1">
    <citation type="journal article" date="2020" name="Stud. Mycol.">
        <title>101 Dothideomycetes genomes: a test case for predicting lifestyles and emergence of pathogens.</title>
        <authorList>
            <person name="Haridas S."/>
            <person name="Albert R."/>
            <person name="Binder M."/>
            <person name="Bloem J."/>
            <person name="Labutti K."/>
            <person name="Salamov A."/>
            <person name="Andreopoulos B."/>
            <person name="Baker S."/>
            <person name="Barry K."/>
            <person name="Bills G."/>
            <person name="Bluhm B."/>
            <person name="Cannon C."/>
            <person name="Castanera R."/>
            <person name="Culley D."/>
            <person name="Daum C."/>
            <person name="Ezra D."/>
            <person name="Gonzalez J."/>
            <person name="Henrissat B."/>
            <person name="Kuo A."/>
            <person name="Liang C."/>
            <person name="Lipzen A."/>
            <person name="Lutzoni F."/>
            <person name="Magnuson J."/>
            <person name="Mondo S."/>
            <person name="Nolan M."/>
            <person name="Ohm R."/>
            <person name="Pangilinan J."/>
            <person name="Park H.-J."/>
            <person name="Ramirez L."/>
            <person name="Alfaro M."/>
            <person name="Sun H."/>
            <person name="Tritt A."/>
            <person name="Yoshinaga Y."/>
            <person name="Zwiers L.-H."/>
            <person name="Turgeon B."/>
            <person name="Goodwin S."/>
            <person name="Spatafora J."/>
            <person name="Crous P."/>
            <person name="Grigoriev I."/>
        </authorList>
    </citation>
    <scope>NUCLEOTIDE SEQUENCE</scope>
    <source>
        <strain evidence="2 4">CBS 304.34</strain>
    </source>
</reference>
<protein>
    <recommendedName>
        <fullName evidence="1">Aminoglycoside phosphotransferase domain-containing protein</fullName>
    </recommendedName>
</protein>
<evidence type="ECO:0000259" key="1">
    <source>
        <dbReference type="Pfam" id="PF01636"/>
    </source>
</evidence>
<proteinExistence type="predicted"/>
<dbReference type="InterPro" id="IPR002575">
    <property type="entry name" value="Aminoglycoside_PTrfase"/>
</dbReference>
<dbReference type="EMBL" id="MU003704">
    <property type="protein sequence ID" value="KAF2808040.1"/>
    <property type="molecule type" value="Genomic_DNA"/>
</dbReference>
<sequence>MAMSWDVRTASEEWLKDYVHRMRTDNLVGGLEEGIVVVKLSDKLAVKYGFGATAQDIVRTPEVYRFFMDTSATFPTSYIFMEYFRGWTLDDLDLTVHTDIIPRVASIIAHFGSLSGGQVPGPIGGGKLHGYLWGIDGTYTVFTSIEDMNIWLNKRLEVRHLTSQALVLCHLDLCRRNMIMLPDRSICVADFGCAGLFPRFFELLTLSFLNPYDPEYTEPLRQLVTEQLGITEEEKRLMELESPAAHPYYLRLRLHLHLNLTLRHLP</sequence>
<dbReference type="Gene3D" id="3.90.1200.10">
    <property type="match status" value="1"/>
</dbReference>
<name>A0A6A6YH10_9PEZI</name>
<dbReference type="SUPFAM" id="SSF56112">
    <property type="entry name" value="Protein kinase-like (PK-like)"/>
    <property type="match status" value="1"/>
</dbReference>
<keyword evidence="3" id="KW-1185">Reference proteome</keyword>
<dbReference type="Proteomes" id="UP000504636">
    <property type="component" value="Unplaced"/>
</dbReference>
<evidence type="ECO:0000313" key="3">
    <source>
        <dbReference type="Proteomes" id="UP000504636"/>
    </source>
</evidence>
<gene>
    <name evidence="2 4" type="ORF">BDZ99DRAFT_489555</name>
</gene>
<reference evidence="4" key="2">
    <citation type="submission" date="2020-04" db="EMBL/GenBank/DDBJ databases">
        <authorList>
            <consortium name="NCBI Genome Project"/>
        </authorList>
    </citation>
    <scope>NUCLEOTIDE SEQUENCE</scope>
    <source>
        <strain evidence="4">CBS 304.34</strain>
    </source>
</reference>
<evidence type="ECO:0000313" key="4">
    <source>
        <dbReference type="RefSeq" id="XP_033575004.1"/>
    </source>
</evidence>
<dbReference type="InterPro" id="IPR051678">
    <property type="entry name" value="AGP_Transferase"/>
</dbReference>
<organism evidence="2">
    <name type="scientific">Mytilinidion resinicola</name>
    <dbReference type="NCBI Taxonomy" id="574789"/>
    <lineage>
        <taxon>Eukaryota</taxon>
        <taxon>Fungi</taxon>
        <taxon>Dikarya</taxon>
        <taxon>Ascomycota</taxon>
        <taxon>Pezizomycotina</taxon>
        <taxon>Dothideomycetes</taxon>
        <taxon>Pleosporomycetidae</taxon>
        <taxon>Mytilinidiales</taxon>
        <taxon>Mytilinidiaceae</taxon>
        <taxon>Mytilinidion</taxon>
    </lineage>
</organism>
<dbReference type="PANTHER" id="PTHR21310:SF39">
    <property type="entry name" value="AMINOGLYCOSIDE PHOSPHOTRANSFERASE DOMAIN-CONTAINING PROTEIN"/>
    <property type="match status" value="1"/>
</dbReference>
<dbReference type="GeneID" id="54463885"/>
<dbReference type="OrthoDB" id="3250044at2759"/>
<feature type="domain" description="Aminoglycoside phosphotransferase" evidence="1">
    <location>
        <begin position="58"/>
        <end position="222"/>
    </location>
</feature>
<dbReference type="PANTHER" id="PTHR21310">
    <property type="entry name" value="AMINOGLYCOSIDE PHOSPHOTRANSFERASE-RELATED-RELATED"/>
    <property type="match status" value="1"/>
</dbReference>
<dbReference type="InterPro" id="IPR011009">
    <property type="entry name" value="Kinase-like_dom_sf"/>
</dbReference>